<dbReference type="EMBL" id="AQGS01000472">
    <property type="protein sequence ID" value="EPS39419.1"/>
    <property type="molecule type" value="Genomic_DNA"/>
</dbReference>
<keyword evidence="3" id="KW-1185">Reference proteome</keyword>
<evidence type="ECO:0000313" key="2">
    <source>
        <dbReference type="EMBL" id="EPS39419.1"/>
    </source>
</evidence>
<feature type="signal peptide" evidence="1">
    <location>
        <begin position="1"/>
        <end position="20"/>
    </location>
</feature>
<protein>
    <submittedName>
        <fullName evidence="2">Uncharacterized protein</fullName>
    </submittedName>
</protein>
<accession>S8A992</accession>
<reference evidence="2 3" key="1">
    <citation type="journal article" date="2013" name="PLoS Genet.">
        <title>Genomic mechanisms accounting for the adaptation to parasitism in nematode-trapping fungi.</title>
        <authorList>
            <person name="Meerupati T."/>
            <person name="Andersson K.M."/>
            <person name="Friman E."/>
            <person name="Kumar D."/>
            <person name="Tunlid A."/>
            <person name="Ahren D."/>
        </authorList>
    </citation>
    <scope>NUCLEOTIDE SEQUENCE [LARGE SCALE GENOMIC DNA]</scope>
    <source>
        <strain evidence="2 3">CBS 200.50</strain>
    </source>
</reference>
<dbReference type="OrthoDB" id="10384446at2759"/>
<sequence>MTKIGLLLLSSLSLASVTLAARNPYPGDISKQAKTALENLRNQQAANPSAQRQPDEIDWAPAGELISVTPQQWADFENSLSIGDDREGPIWFLHVAVRRFLQLSHSVTTTAILLQGALEDRGEEGAEQIFDQFIVRVSGIVSFLDNYLYEPPNQRHNFVENPEMITQNHGESPELQNAVASMLTKLEELPGLMNRGGVLDPGTRDEPSTIATNVLLRRLFDYNAGKTATDTDILLSDGFFLEAWEGVYRVMENLADFQEEVTPIIEGLRLKYMPANYYWDVAFDPYPVGLWDREEIGYEEYWVSKYEPSTRSPGDDTRLGERWGGYNINDVDIAQMCASLLLQLDAMSRGVLPFMMDALADTALKANDLAKISRWPRSNWALLDIPELAPSIELLREYPEWSEGVYSTAATNWPEFGPINRIQAAVIARNEEVDPEIEQPDQDDLGN</sequence>
<organism evidence="2 3">
    <name type="scientific">Dactylellina haptotyla (strain CBS 200.50)</name>
    <name type="common">Nematode-trapping fungus</name>
    <name type="synonym">Monacrosporium haptotylum</name>
    <dbReference type="NCBI Taxonomy" id="1284197"/>
    <lineage>
        <taxon>Eukaryota</taxon>
        <taxon>Fungi</taxon>
        <taxon>Dikarya</taxon>
        <taxon>Ascomycota</taxon>
        <taxon>Pezizomycotina</taxon>
        <taxon>Orbiliomycetes</taxon>
        <taxon>Orbiliales</taxon>
        <taxon>Orbiliaceae</taxon>
        <taxon>Dactylellina</taxon>
    </lineage>
</organism>
<name>S8A992_DACHA</name>
<evidence type="ECO:0000256" key="1">
    <source>
        <dbReference type="SAM" id="SignalP"/>
    </source>
</evidence>
<feature type="chain" id="PRO_5004548330" evidence="1">
    <location>
        <begin position="21"/>
        <end position="447"/>
    </location>
</feature>
<keyword evidence="1" id="KW-0732">Signal</keyword>
<dbReference type="HOGENOM" id="CLU_612518_0_0_1"/>
<comment type="caution">
    <text evidence="2">The sequence shown here is derived from an EMBL/GenBank/DDBJ whole genome shotgun (WGS) entry which is preliminary data.</text>
</comment>
<dbReference type="AlphaFoldDB" id="S8A992"/>
<evidence type="ECO:0000313" key="3">
    <source>
        <dbReference type="Proteomes" id="UP000015100"/>
    </source>
</evidence>
<gene>
    <name evidence="2" type="ORF">H072_6799</name>
</gene>
<reference evidence="3" key="2">
    <citation type="submission" date="2013-04" db="EMBL/GenBank/DDBJ databases">
        <title>Genomic mechanisms accounting for the adaptation to parasitism in nematode-trapping fungi.</title>
        <authorList>
            <person name="Ahren D.G."/>
        </authorList>
    </citation>
    <scope>NUCLEOTIDE SEQUENCE [LARGE SCALE GENOMIC DNA]</scope>
    <source>
        <strain evidence="3">CBS 200.50</strain>
    </source>
</reference>
<dbReference type="Proteomes" id="UP000015100">
    <property type="component" value="Unassembled WGS sequence"/>
</dbReference>
<proteinExistence type="predicted"/>